<feature type="compositionally biased region" description="Basic and acidic residues" evidence="5">
    <location>
        <begin position="99"/>
        <end position="108"/>
    </location>
</feature>
<dbReference type="InterPro" id="IPR039913">
    <property type="entry name" value="RPAP1/Rba50"/>
</dbReference>
<evidence type="ECO:0008006" key="11">
    <source>
        <dbReference type="Google" id="ProtNLM"/>
    </source>
</evidence>
<evidence type="ECO:0000259" key="7">
    <source>
        <dbReference type="Pfam" id="PF08621"/>
    </source>
</evidence>
<organism evidence="9 10">
    <name type="scientific">Tilletiopsis washingtonensis</name>
    <dbReference type="NCBI Taxonomy" id="58919"/>
    <lineage>
        <taxon>Eukaryota</taxon>
        <taxon>Fungi</taxon>
        <taxon>Dikarya</taxon>
        <taxon>Basidiomycota</taxon>
        <taxon>Ustilaginomycotina</taxon>
        <taxon>Exobasidiomycetes</taxon>
        <taxon>Entylomatales</taxon>
        <taxon>Entylomatales incertae sedis</taxon>
        <taxon>Tilletiopsis</taxon>
    </lineage>
</organism>
<dbReference type="RefSeq" id="XP_025599353.1">
    <property type="nucleotide sequence ID" value="XM_025742003.1"/>
</dbReference>
<feature type="compositionally biased region" description="Basic and acidic residues" evidence="5">
    <location>
        <begin position="155"/>
        <end position="164"/>
    </location>
</feature>
<evidence type="ECO:0000259" key="6">
    <source>
        <dbReference type="Pfam" id="PF08620"/>
    </source>
</evidence>
<gene>
    <name evidence="9" type="ORF">FA09DRAFT_329028</name>
</gene>
<dbReference type="Proteomes" id="UP000245946">
    <property type="component" value="Unassembled WGS sequence"/>
</dbReference>
<feature type="domain" description="RPAP1 C-terminal" evidence="6">
    <location>
        <begin position="444"/>
        <end position="505"/>
    </location>
</feature>
<dbReference type="OrthoDB" id="348201at2759"/>
<feature type="compositionally biased region" description="Acidic residues" evidence="5">
    <location>
        <begin position="1051"/>
        <end position="1064"/>
    </location>
</feature>
<feature type="compositionally biased region" description="Acidic residues" evidence="5">
    <location>
        <begin position="165"/>
        <end position="174"/>
    </location>
</feature>
<comment type="similarity">
    <text evidence="2">Belongs to the RPAP1 family.</text>
</comment>
<protein>
    <recommendedName>
        <fullName evidence="11">RNA polymerase II-associated protein 1 C-terminal domain-containing protein</fullName>
    </recommendedName>
</protein>
<dbReference type="InterPro" id="IPR013930">
    <property type="entry name" value="RPAP1_N"/>
</dbReference>
<reference evidence="9 10" key="1">
    <citation type="journal article" date="2018" name="Mol. Biol. Evol.">
        <title>Broad Genomic Sampling Reveals a Smut Pathogenic Ancestry of the Fungal Clade Ustilaginomycotina.</title>
        <authorList>
            <person name="Kijpornyongpan T."/>
            <person name="Mondo S.J."/>
            <person name="Barry K."/>
            <person name="Sandor L."/>
            <person name="Lee J."/>
            <person name="Lipzen A."/>
            <person name="Pangilinan J."/>
            <person name="LaButti K."/>
            <person name="Hainaut M."/>
            <person name="Henrissat B."/>
            <person name="Grigoriev I.V."/>
            <person name="Spatafora J.W."/>
            <person name="Aime M.C."/>
        </authorList>
    </citation>
    <scope>NUCLEOTIDE SEQUENCE [LARGE SCALE GENOMIC DNA]</scope>
    <source>
        <strain evidence="9 10">MCA 4186</strain>
    </source>
</reference>
<dbReference type="STRING" id="58919.A0A316ZDG4"/>
<dbReference type="PANTHER" id="PTHR21483:SF18">
    <property type="entry name" value="RNA POLYMERASE II-ASSOCIATED PROTEIN 1"/>
    <property type="match status" value="1"/>
</dbReference>
<keyword evidence="10" id="KW-1185">Reference proteome</keyword>
<keyword evidence="3" id="KW-0804">Transcription</keyword>
<dbReference type="PANTHER" id="PTHR21483">
    <property type="entry name" value="RNA POLYMERASE II-ASSOCIATED PROTEIN 1"/>
    <property type="match status" value="1"/>
</dbReference>
<keyword evidence="4" id="KW-0539">Nucleus</keyword>
<feature type="compositionally biased region" description="Pro residues" evidence="5">
    <location>
        <begin position="372"/>
        <end position="383"/>
    </location>
</feature>
<feature type="region of interest" description="Disordered" evidence="5">
    <location>
        <begin position="1047"/>
        <end position="1073"/>
    </location>
</feature>
<feature type="compositionally biased region" description="Low complexity" evidence="5">
    <location>
        <begin position="109"/>
        <end position="147"/>
    </location>
</feature>
<evidence type="ECO:0000256" key="2">
    <source>
        <dbReference type="ARBA" id="ARBA00009953"/>
    </source>
</evidence>
<dbReference type="Pfam" id="PF25766">
    <property type="entry name" value="TPR_RPAP1"/>
    <property type="match status" value="1"/>
</dbReference>
<name>A0A316ZDG4_9BASI</name>
<evidence type="ECO:0000256" key="5">
    <source>
        <dbReference type="SAM" id="MobiDB-lite"/>
    </source>
</evidence>
<accession>A0A316ZDG4</accession>
<feature type="compositionally biased region" description="Low complexity" evidence="5">
    <location>
        <begin position="384"/>
        <end position="406"/>
    </location>
</feature>
<feature type="region of interest" description="Disordered" evidence="5">
    <location>
        <begin position="16"/>
        <end position="337"/>
    </location>
</feature>
<evidence type="ECO:0000313" key="10">
    <source>
        <dbReference type="Proteomes" id="UP000245946"/>
    </source>
</evidence>
<evidence type="ECO:0000259" key="8">
    <source>
        <dbReference type="Pfam" id="PF25766"/>
    </source>
</evidence>
<feature type="domain" description="RPAP1/MINIYO-like TPR repeats" evidence="8">
    <location>
        <begin position="1177"/>
        <end position="1349"/>
    </location>
</feature>
<dbReference type="Pfam" id="PF08621">
    <property type="entry name" value="RPAP1_N"/>
    <property type="match status" value="1"/>
</dbReference>
<proteinExistence type="inferred from homology"/>
<feature type="compositionally biased region" description="Low complexity" evidence="5">
    <location>
        <begin position="272"/>
        <end position="305"/>
    </location>
</feature>
<feature type="domain" description="RPAP1 N-terminal" evidence="7">
    <location>
        <begin position="321"/>
        <end position="361"/>
    </location>
</feature>
<evidence type="ECO:0000256" key="1">
    <source>
        <dbReference type="ARBA" id="ARBA00004123"/>
    </source>
</evidence>
<dbReference type="EMBL" id="KZ819289">
    <property type="protein sequence ID" value="PWN99074.1"/>
    <property type="molecule type" value="Genomic_DNA"/>
</dbReference>
<evidence type="ECO:0000256" key="3">
    <source>
        <dbReference type="ARBA" id="ARBA00023163"/>
    </source>
</evidence>
<dbReference type="GO" id="GO:0006366">
    <property type="term" value="P:transcription by RNA polymerase II"/>
    <property type="evidence" value="ECO:0007669"/>
    <property type="project" value="InterPro"/>
</dbReference>
<evidence type="ECO:0000256" key="4">
    <source>
        <dbReference type="ARBA" id="ARBA00023242"/>
    </source>
</evidence>
<feature type="compositionally biased region" description="Low complexity" evidence="5">
    <location>
        <begin position="24"/>
        <end position="41"/>
    </location>
</feature>
<feature type="compositionally biased region" description="Low complexity" evidence="5">
    <location>
        <begin position="59"/>
        <end position="88"/>
    </location>
</feature>
<feature type="region of interest" description="Disordered" evidence="5">
    <location>
        <begin position="356"/>
        <end position="421"/>
    </location>
</feature>
<feature type="compositionally biased region" description="Low complexity" evidence="5">
    <location>
        <begin position="240"/>
        <end position="253"/>
    </location>
</feature>
<dbReference type="Pfam" id="PF08620">
    <property type="entry name" value="RPAP1_C"/>
    <property type="match status" value="1"/>
</dbReference>
<feature type="compositionally biased region" description="Basic and acidic residues" evidence="5">
    <location>
        <begin position="318"/>
        <end position="330"/>
    </location>
</feature>
<sequence length="1422" mass="149910">MSERSELLRPRLVDLAELDDDDAGSSGAALNWPPAATAFRRAPPPVVSASKARSNTADAQTGSRSAAATSSTTQTASSAPSGSAPTPRKSVRIAPESSNEVREIEANSRARPAAESAAPRTSRFAQRAAQQASSSSSPSPGFSWAPGRFTLPLNGDEHAARVADEADEEEEEELGAPIEAAAPVMRGVRERVPGGAGAAAQPKAPGESRFAAMRRLNAEGGTSGSKPTGFPAVSHRDTSSDTSSSATDASTSTQWLDEDGLPMSAFRRARLQAAGKGPPAQKAASVAKPAAPAATSSSSAPSTSALPGQDMATSQLMRDADAENERKVQRMDAAQVESELEELKAHFGAEMLELLRGRKADTQKTVSQAPELPLPQEPSPAPQPSASAGPSRAKAAPASSDAATPADIHSRYFPDEPAAPSGLQWMLDQTAGAANPAPEPGSTTRFDFEGRVVRRGEARPGEGLHHHGADADAAGYTAAELLHLARSTVPAQRVSALNTLQRVLETHAQLLGMPAEADPVASALDAAHVRQRLALTAVWLLRDRQRSVRLAALLALRAALASAARGPAPFAAVEAPHLPAPVREETFEVAVKRDIVDGTLRAGLTSALTIALAEAPELCDVAVDVLYLVASHSPFAAHAATSEAGLLEALGEHALRARGERANARALDVLLLCASADVASARRVATGPASQLLRYVAMPPWLLDESTTAHAWLLLTGTLRLHATLARYGLGAPLLASAWSNIAALFTWATARAAQAMQMQQHEADFVAALMQLAAAWTTCAADPHSTTPAHAVQWAQVETWGETALEVLTALARSVASGTSRDWLASAGQAACLLRIWLAAAQKKDETARARHLSALASSTNSLATISEAVCAALQEASSCNAAQPFWRHGQARALRLARAASAGTEVARLCIAAQLEAPPVLAEAAQRLLRSGVWHELDHEGALATGSAGVRQTLVCFCAAAGLGERSDKTVSPAILSLLRPGDEQTALQIVEQYFALDDAQVLRPFMAESLRIPLNAQGLPHYAPEVGSQGAIARTATLFLALPPQPPSEDEELAVEGSEDEPQTRKQNAHDVDPISGARLWRSATSGLPLRRDWTLQALDDLLHSGDCAALNRPNALPEAWDANERQLVQATLELTLRSTTRAMQSAAGESGTVAASLPSASEILLGICKVFLLEADTTPNPRASGAATGRDLFRDATIAPLLDDLFALSRQLAQLPSARVDSLEQAAQRDGAPFYQLYTDLLGLYDSISFGDARFGKALLAPLPMSYAPDYRKLLWGDYAHLLPTLRIALDEAPCESALGFAAYLEPRETDTDMLRRYAAALLGGRLTPQGSPLLHRIATHHLAAALWTAPDGHPDAVLARRLFSGAPSGAAVQLRELLVRYDVQAARTEEEPTAQSPSVPQEIVRQREEALTRALAA</sequence>
<dbReference type="GeneID" id="37269547"/>
<dbReference type="InterPro" id="IPR013929">
    <property type="entry name" value="RPAP1_C"/>
</dbReference>
<evidence type="ECO:0000313" key="9">
    <source>
        <dbReference type="EMBL" id="PWN99074.1"/>
    </source>
</evidence>
<dbReference type="InterPro" id="IPR057989">
    <property type="entry name" value="TPR_RPAP1/MINIYO-like"/>
</dbReference>
<comment type="subcellular location">
    <subcellularLocation>
        <location evidence="1">Nucleus</location>
    </subcellularLocation>
</comment>